<dbReference type="InterPro" id="IPR020846">
    <property type="entry name" value="MFS_dom"/>
</dbReference>
<dbReference type="Pfam" id="PF00083">
    <property type="entry name" value="Sugar_tr"/>
    <property type="match status" value="1"/>
</dbReference>
<reference evidence="8" key="1">
    <citation type="submission" date="2014-01" db="EMBL/GenBank/DDBJ databases">
        <title>Herbivory-induced expression of glucose transporter gene of the brown planthopper, Nilaparvata lugens.</title>
        <authorList>
            <person name="Kikuta S."/>
            <person name="Kobayashi T."/>
            <person name="Kikawada T."/>
            <person name="Suetsugu Y."/>
            <person name="Sato R."/>
            <person name="Nakashima R."/>
            <person name="Noda H."/>
        </authorList>
    </citation>
    <scope>NUCLEOTIDE SEQUENCE</scope>
    <source>
        <strain evidence="8">Nlst40</strain>
    </source>
</reference>
<keyword evidence="5 6" id="KW-0472">Membrane</keyword>
<dbReference type="PANTHER" id="PTHR23503">
    <property type="entry name" value="SOLUTE CARRIER FAMILY 2"/>
    <property type="match status" value="1"/>
</dbReference>
<evidence type="ECO:0000256" key="6">
    <source>
        <dbReference type="SAM" id="Phobius"/>
    </source>
</evidence>
<dbReference type="PANTHER" id="PTHR23503:SF8">
    <property type="entry name" value="FACILITATED GLUCOSE TRANSPORTER PROTEIN 1"/>
    <property type="match status" value="1"/>
</dbReference>
<dbReference type="PROSITE" id="PS00217">
    <property type="entry name" value="SUGAR_TRANSPORT_2"/>
    <property type="match status" value="1"/>
</dbReference>
<dbReference type="GO" id="GO:0015149">
    <property type="term" value="F:hexose transmembrane transporter activity"/>
    <property type="evidence" value="ECO:0007669"/>
    <property type="project" value="TreeGrafter"/>
</dbReference>
<dbReference type="OrthoDB" id="5296287at2759"/>
<feature type="domain" description="Major facilitator superfamily (MFS) profile" evidence="7">
    <location>
        <begin position="10"/>
        <end position="454"/>
    </location>
</feature>
<gene>
    <name evidence="8" type="primary">NlST</name>
</gene>
<proteinExistence type="evidence at transcript level"/>
<feature type="transmembrane region" description="Helical" evidence="6">
    <location>
        <begin position="60"/>
        <end position="80"/>
    </location>
</feature>
<dbReference type="EMBL" id="AB901069">
    <property type="protein sequence ID" value="BAQ02369.1"/>
    <property type="molecule type" value="mRNA"/>
</dbReference>
<feature type="transmembrane region" description="Helical" evidence="6">
    <location>
        <begin position="337"/>
        <end position="354"/>
    </location>
</feature>
<feature type="transmembrane region" description="Helical" evidence="6">
    <location>
        <begin position="92"/>
        <end position="112"/>
    </location>
</feature>
<comment type="subcellular location">
    <subcellularLocation>
        <location evidence="1">Membrane</location>
        <topology evidence="1">Multi-pass membrane protein</topology>
    </subcellularLocation>
</comment>
<keyword evidence="8" id="KW-0762">Sugar transport</keyword>
<dbReference type="InterPro" id="IPR045263">
    <property type="entry name" value="GLUT"/>
</dbReference>
<evidence type="ECO:0000313" key="8">
    <source>
        <dbReference type="EMBL" id="BAQ02369.1"/>
    </source>
</evidence>
<dbReference type="GO" id="GO:0016020">
    <property type="term" value="C:membrane"/>
    <property type="evidence" value="ECO:0007669"/>
    <property type="project" value="UniProtKB-SubCell"/>
</dbReference>
<protein>
    <submittedName>
        <fullName evidence="8">Sugar transporter</fullName>
    </submittedName>
</protein>
<keyword evidence="3 6" id="KW-0812">Transmembrane</keyword>
<feature type="transmembrane region" description="Helical" evidence="6">
    <location>
        <begin position="154"/>
        <end position="176"/>
    </location>
</feature>
<dbReference type="Gene3D" id="1.20.1250.20">
    <property type="entry name" value="MFS general substrate transporter like domains"/>
    <property type="match status" value="1"/>
</dbReference>
<dbReference type="InterPro" id="IPR005828">
    <property type="entry name" value="MFS_sugar_transport-like"/>
</dbReference>
<organism evidence="8">
    <name type="scientific">Nilaparvata lugens</name>
    <name type="common">Brown planthopper</name>
    <dbReference type="NCBI Taxonomy" id="108931"/>
    <lineage>
        <taxon>Eukaryota</taxon>
        <taxon>Metazoa</taxon>
        <taxon>Ecdysozoa</taxon>
        <taxon>Arthropoda</taxon>
        <taxon>Hexapoda</taxon>
        <taxon>Insecta</taxon>
        <taxon>Pterygota</taxon>
        <taxon>Neoptera</taxon>
        <taxon>Paraneoptera</taxon>
        <taxon>Hemiptera</taxon>
        <taxon>Auchenorrhyncha</taxon>
        <taxon>Fulgoroidea</taxon>
        <taxon>Delphacidae</taxon>
        <taxon>Delphacinae</taxon>
        <taxon>Nilaparvata</taxon>
    </lineage>
</organism>
<evidence type="ECO:0000256" key="2">
    <source>
        <dbReference type="ARBA" id="ARBA00022448"/>
    </source>
</evidence>
<name>A0A0A8J8N4_NILLU</name>
<keyword evidence="2" id="KW-0813">Transport</keyword>
<keyword evidence="4 6" id="KW-1133">Transmembrane helix</keyword>
<sequence length="465" mass="52700">MISNNEVRAVLASVVGTSFLRGYMRGVMCDPRLALFQWITGVQPTNMGLMKFIMSEDVQSVWMSVIAVDSLSNMGGALIFPSLAKKFGRRGAMLVGSYTIIFASLLCGYSLLFNSKLMFYFGLFIFGFNNGMFSGLAPAYLLEISRRDRRGVVTCTYELAHSIGFVVAHVISVKLADHDRSAWPFAISLVIFAWIISVYLLPTCPRSPRMLYSIKLRTFEAKKALEWLRNSDCINDELQELHDEYVCNRVLFKNFTWKDVFVVKIFRKCMFVSILVTFSRQLCGMDLIDTAPHFILTTNGYNFNEMPEIILGMQLSKVAMNIVAMCLVEGKLGRRNLILISIIGCAMAFFAYLIERLSNHSYGFLALLPQYCLCMSYGLGLGPVTRFVPFELFPVFASLRASSFALAMGELLRLPAFLGFFWMFGSVTGWISFNFLTLNLVFYFLLKTNLPETKNKSFFDVYKSM</sequence>
<accession>A0A0A8J8N4</accession>
<feature type="transmembrane region" description="Helical" evidence="6">
    <location>
        <begin position="182"/>
        <end position="201"/>
    </location>
</feature>
<dbReference type="PROSITE" id="PS50850">
    <property type="entry name" value="MFS"/>
    <property type="match status" value="1"/>
</dbReference>
<dbReference type="SUPFAM" id="SSF103473">
    <property type="entry name" value="MFS general substrate transporter"/>
    <property type="match status" value="1"/>
</dbReference>
<feature type="transmembrane region" description="Helical" evidence="6">
    <location>
        <begin position="420"/>
        <end position="446"/>
    </location>
</feature>
<evidence type="ECO:0000256" key="3">
    <source>
        <dbReference type="ARBA" id="ARBA00022692"/>
    </source>
</evidence>
<dbReference type="AlphaFoldDB" id="A0A0A8J8N4"/>
<dbReference type="InterPro" id="IPR005829">
    <property type="entry name" value="Sugar_transporter_CS"/>
</dbReference>
<dbReference type="InterPro" id="IPR036259">
    <property type="entry name" value="MFS_trans_sf"/>
</dbReference>
<evidence type="ECO:0000259" key="7">
    <source>
        <dbReference type="PROSITE" id="PS50850"/>
    </source>
</evidence>
<evidence type="ECO:0000256" key="4">
    <source>
        <dbReference type="ARBA" id="ARBA00022989"/>
    </source>
</evidence>
<evidence type="ECO:0000256" key="1">
    <source>
        <dbReference type="ARBA" id="ARBA00004141"/>
    </source>
</evidence>
<evidence type="ECO:0000256" key="5">
    <source>
        <dbReference type="ARBA" id="ARBA00023136"/>
    </source>
</evidence>
<feature type="transmembrane region" description="Helical" evidence="6">
    <location>
        <begin position="118"/>
        <end position="142"/>
    </location>
</feature>